<organism evidence="2">
    <name type="scientific">Manihot esculenta</name>
    <name type="common">Cassava</name>
    <name type="synonym">Jatropha manihot</name>
    <dbReference type="NCBI Taxonomy" id="3983"/>
    <lineage>
        <taxon>Eukaryota</taxon>
        <taxon>Viridiplantae</taxon>
        <taxon>Streptophyta</taxon>
        <taxon>Embryophyta</taxon>
        <taxon>Tracheophyta</taxon>
        <taxon>Spermatophyta</taxon>
        <taxon>Magnoliopsida</taxon>
        <taxon>eudicotyledons</taxon>
        <taxon>Gunneridae</taxon>
        <taxon>Pentapetalae</taxon>
        <taxon>rosids</taxon>
        <taxon>fabids</taxon>
        <taxon>Malpighiales</taxon>
        <taxon>Euphorbiaceae</taxon>
        <taxon>Crotonoideae</taxon>
        <taxon>Manihoteae</taxon>
        <taxon>Manihot</taxon>
    </lineage>
</organism>
<feature type="compositionally biased region" description="Basic residues" evidence="1">
    <location>
        <begin position="11"/>
        <end position="26"/>
    </location>
</feature>
<name>A0A2C9V101_MANES</name>
<sequence length="72" mass="7966">MIFLASNGHASCKKPRAQRGGKRRNSHRFGLVIKANVIDNKELKFVDRAATAETVTNPIANDTESKKTKTKV</sequence>
<proteinExistence type="predicted"/>
<reference evidence="2" key="1">
    <citation type="submission" date="2016-02" db="EMBL/GenBank/DDBJ databases">
        <title>WGS assembly of Manihot esculenta.</title>
        <authorList>
            <person name="Bredeson J.V."/>
            <person name="Prochnik S.E."/>
            <person name="Lyons J.B."/>
            <person name="Schmutz J."/>
            <person name="Grimwood J."/>
            <person name="Vrebalov J."/>
            <person name="Bart R.S."/>
            <person name="Amuge T."/>
            <person name="Ferguson M.E."/>
            <person name="Green R."/>
            <person name="Putnam N."/>
            <person name="Stites J."/>
            <person name="Rounsley S."/>
            <person name="Rokhsar D.S."/>
        </authorList>
    </citation>
    <scope>NUCLEOTIDE SEQUENCE [LARGE SCALE GENOMIC DNA]</scope>
    <source>
        <tissue evidence="2">Leaf</tissue>
    </source>
</reference>
<dbReference type="AlphaFoldDB" id="A0A2C9V101"/>
<evidence type="ECO:0000313" key="2">
    <source>
        <dbReference type="EMBL" id="OAY37835.1"/>
    </source>
</evidence>
<feature type="region of interest" description="Disordered" evidence="1">
    <location>
        <begin position="1"/>
        <end position="26"/>
    </location>
</feature>
<protein>
    <submittedName>
        <fullName evidence="2">Uncharacterized protein</fullName>
    </submittedName>
</protein>
<accession>A0A2C9V101</accession>
<gene>
    <name evidence="2" type="ORF">MANES_11G132900</name>
</gene>
<dbReference type="EMBL" id="CM004397">
    <property type="protein sequence ID" value="OAY37835.1"/>
    <property type="molecule type" value="Genomic_DNA"/>
</dbReference>
<evidence type="ECO:0000256" key="1">
    <source>
        <dbReference type="SAM" id="MobiDB-lite"/>
    </source>
</evidence>